<dbReference type="GO" id="GO:0009424">
    <property type="term" value="C:bacterial-type flagellum hook"/>
    <property type="evidence" value="ECO:0007669"/>
    <property type="project" value="UniProtKB-UniRule"/>
</dbReference>
<dbReference type="Pfam" id="PF00460">
    <property type="entry name" value="Flg_bb_rod"/>
    <property type="match status" value="1"/>
</dbReference>
<evidence type="ECO:0000256" key="6">
    <source>
        <dbReference type="ARBA" id="ARBA00023143"/>
    </source>
</evidence>
<dbReference type="GO" id="GO:0005576">
    <property type="term" value="C:extracellular region"/>
    <property type="evidence" value="ECO:0007669"/>
    <property type="project" value="UniProtKB-SubCell"/>
</dbReference>
<keyword evidence="12" id="KW-1185">Reference proteome</keyword>
<dbReference type="GO" id="GO:0005198">
    <property type="term" value="F:structural molecule activity"/>
    <property type="evidence" value="ECO:0007669"/>
    <property type="project" value="UniProtKB-UniRule"/>
</dbReference>
<keyword evidence="11" id="KW-0969">Cilium</keyword>
<dbReference type="SUPFAM" id="SSF64518">
    <property type="entry name" value="Phase 1 flagellin"/>
    <property type="match status" value="1"/>
</dbReference>
<proteinExistence type="inferred from homology"/>
<dbReference type="InterPro" id="IPR010930">
    <property type="entry name" value="Flg_bb/hook_C_dom"/>
</dbReference>
<dbReference type="PANTHER" id="PTHR30033">
    <property type="entry name" value="FLAGELLAR HOOK-ASSOCIATED PROTEIN 1"/>
    <property type="match status" value="1"/>
</dbReference>
<evidence type="ECO:0000256" key="5">
    <source>
        <dbReference type="ARBA" id="ARBA00022525"/>
    </source>
</evidence>
<dbReference type="NCBIfam" id="TIGR02492">
    <property type="entry name" value="flgK_ends"/>
    <property type="match status" value="1"/>
</dbReference>
<comment type="subcellular location">
    <subcellularLocation>
        <location evidence="1 7">Bacterial flagellum</location>
    </subcellularLocation>
    <subcellularLocation>
        <location evidence="2 7">Secreted</location>
    </subcellularLocation>
</comment>
<dbReference type="AlphaFoldDB" id="A0A3S9T0F3"/>
<name>A0A3S9T0F3_9FIRM</name>
<evidence type="ECO:0000256" key="1">
    <source>
        <dbReference type="ARBA" id="ARBA00004365"/>
    </source>
</evidence>
<keyword evidence="5 7" id="KW-0964">Secreted</keyword>
<dbReference type="PANTHER" id="PTHR30033:SF1">
    <property type="entry name" value="FLAGELLAR HOOK-ASSOCIATED PROTEIN 1"/>
    <property type="match status" value="1"/>
</dbReference>
<dbReference type="Proteomes" id="UP000267250">
    <property type="component" value="Chromosome"/>
</dbReference>
<keyword evidence="11" id="KW-0282">Flagellum</keyword>
<organism evidence="11 12">
    <name type="scientific">Anoxybacter fermentans</name>
    <dbReference type="NCBI Taxonomy" id="1323375"/>
    <lineage>
        <taxon>Bacteria</taxon>
        <taxon>Bacillati</taxon>
        <taxon>Bacillota</taxon>
        <taxon>Clostridia</taxon>
        <taxon>Halanaerobiales</taxon>
        <taxon>Anoxybacter</taxon>
    </lineage>
</organism>
<dbReference type="InterPro" id="IPR001444">
    <property type="entry name" value="Flag_bb_rod_N"/>
</dbReference>
<dbReference type="PRINTS" id="PR01005">
    <property type="entry name" value="FLGHOOKAP1"/>
</dbReference>
<evidence type="ECO:0000256" key="7">
    <source>
        <dbReference type="RuleBase" id="RU362065"/>
    </source>
</evidence>
<dbReference type="KEGG" id="aft:BBF96_11180"/>
<dbReference type="RefSeq" id="WP_127017253.1">
    <property type="nucleotide sequence ID" value="NZ_CP016379.1"/>
</dbReference>
<evidence type="ECO:0000259" key="8">
    <source>
        <dbReference type="Pfam" id="PF00460"/>
    </source>
</evidence>
<evidence type="ECO:0000313" key="12">
    <source>
        <dbReference type="Proteomes" id="UP000267250"/>
    </source>
</evidence>
<feature type="domain" description="Flagellar basal-body/hook protein C-terminal" evidence="9">
    <location>
        <begin position="421"/>
        <end position="464"/>
    </location>
</feature>
<dbReference type="GO" id="GO:0044780">
    <property type="term" value="P:bacterial-type flagellum assembly"/>
    <property type="evidence" value="ECO:0007669"/>
    <property type="project" value="InterPro"/>
</dbReference>
<dbReference type="InterPro" id="IPR053927">
    <property type="entry name" value="FlgK_helical"/>
</dbReference>
<gene>
    <name evidence="7" type="primary">flgK</name>
    <name evidence="11" type="ORF">BBF96_11180</name>
</gene>
<accession>A0A3S9T0F3</accession>
<reference evidence="11 12" key="1">
    <citation type="submission" date="2016-07" db="EMBL/GenBank/DDBJ databases">
        <title>Genome and transcriptome analysis of iron-reducing fermentative bacteria Anoxybacter fermentans.</title>
        <authorList>
            <person name="Zeng X."/>
            <person name="Shao Z."/>
        </authorList>
    </citation>
    <scope>NUCLEOTIDE SEQUENCE [LARGE SCALE GENOMIC DNA]</scope>
    <source>
        <strain evidence="11 12">DY22613</strain>
    </source>
</reference>
<dbReference type="OrthoDB" id="9802553at2"/>
<evidence type="ECO:0000256" key="4">
    <source>
        <dbReference type="ARBA" id="ARBA00016244"/>
    </source>
</evidence>
<dbReference type="Pfam" id="PF06429">
    <property type="entry name" value="Flg_bbr_C"/>
    <property type="match status" value="1"/>
</dbReference>
<keyword evidence="6 7" id="KW-0975">Bacterial flagellum</keyword>
<evidence type="ECO:0000313" key="11">
    <source>
        <dbReference type="EMBL" id="AZR73902.1"/>
    </source>
</evidence>
<protein>
    <recommendedName>
        <fullName evidence="4 7">Flagellar hook-associated protein 1</fullName>
        <shortName evidence="7">HAP1</shortName>
    </recommendedName>
</protein>
<evidence type="ECO:0000256" key="3">
    <source>
        <dbReference type="ARBA" id="ARBA00009677"/>
    </source>
</evidence>
<comment type="similarity">
    <text evidence="3 7">Belongs to the flagella basal body rod proteins family.</text>
</comment>
<evidence type="ECO:0000259" key="9">
    <source>
        <dbReference type="Pfam" id="PF06429"/>
    </source>
</evidence>
<feature type="domain" description="Flagellar hook-associated protein FlgK helical" evidence="10">
    <location>
        <begin position="101"/>
        <end position="329"/>
    </location>
</feature>
<evidence type="ECO:0000256" key="2">
    <source>
        <dbReference type="ARBA" id="ARBA00004613"/>
    </source>
</evidence>
<feature type="domain" description="Flagellar basal body rod protein N-terminal" evidence="8">
    <location>
        <begin position="7"/>
        <end position="36"/>
    </location>
</feature>
<dbReference type="InterPro" id="IPR002371">
    <property type="entry name" value="FlgK"/>
</dbReference>
<evidence type="ECO:0000259" key="10">
    <source>
        <dbReference type="Pfam" id="PF22638"/>
    </source>
</evidence>
<sequence length="468" mass="51435">MSGMMGLNIGVRALKAQQRALNVTGHNIANANTEGYSRQRAELTATTPYAIPSLHDRVQAGQVGTGVKVKQIIRLRNLFIDGRFREETSNLGKWEQLSDALHEIELIFGEPSDLGLRSALDNFWSSLQELHNNPESGAVRAAVRQSAAALADVFTALRGQLQDFQWALDGYVKNKVEEINSYARRIADLNKQISLVVGKGDNPNDLMDERDLLIDKLASLVDIELNYDSTGKVNITIGGFSLVAGNQNLELTYIENHSKNGMVDVKWKSTGSSLLLKSGELKGILEARDEIVADFISELDTMASTFIVEFNEVHQNGYGLDNSTGIKFFEGTDASNIRVSDDIMDEINGLNRIAAALSMDSPGDGSNALKLSEVMQTGLLNGEKTTMADYWGGIITRLGVDSQRALHMVENQKALTEQLDQQRQSISGVSLDEEMANLIRYQHAYNAAAKLIQTQSEMLDTLVNGILR</sequence>
<dbReference type="Pfam" id="PF22638">
    <property type="entry name" value="FlgK_D1"/>
    <property type="match status" value="1"/>
</dbReference>
<keyword evidence="11" id="KW-0966">Cell projection</keyword>
<dbReference type="EMBL" id="CP016379">
    <property type="protein sequence ID" value="AZR73902.1"/>
    <property type="molecule type" value="Genomic_DNA"/>
</dbReference>